<reference evidence="13" key="1">
    <citation type="journal article" date="2014" name="Soil Biol. Biochem.">
        <title>Structure and function of bacterial communities in ageing soils: Insights from the Mendocino ecological staircase.</title>
        <authorList>
            <person name="Uroz S."/>
            <person name="Tech J.J."/>
            <person name="Sawaya N.A."/>
            <person name="Frey-Klett P."/>
            <person name="Leveau J.H.J."/>
        </authorList>
    </citation>
    <scope>NUCLEOTIDE SEQUENCE [LARGE SCALE GENOMIC DNA]</scope>
    <source>
        <strain evidence="13">Cal35</strain>
    </source>
</reference>
<accession>A0A0A1FHG8</accession>
<keyword evidence="8 11" id="KW-1133">Transmembrane helix</keyword>
<organism evidence="12 13">
    <name type="scientific">Collimonas arenae</name>
    <dbReference type="NCBI Taxonomy" id="279058"/>
    <lineage>
        <taxon>Bacteria</taxon>
        <taxon>Pseudomonadati</taxon>
        <taxon>Pseudomonadota</taxon>
        <taxon>Betaproteobacteria</taxon>
        <taxon>Burkholderiales</taxon>
        <taxon>Oxalobacteraceae</taxon>
        <taxon>Collimonas</taxon>
    </lineage>
</organism>
<proteinExistence type="inferred from homology"/>
<evidence type="ECO:0000313" key="13">
    <source>
        <dbReference type="Proteomes" id="UP000030302"/>
    </source>
</evidence>
<keyword evidence="10 11" id="KW-0472">Membrane</keyword>
<keyword evidence="9 11" id="KW-0811">Translocation</keyword>
<dbReference type="GO" id="GO:0043952">
    <property type="term" value="P:protein transport by the Sec complex"/>
    <property type="evidence" value="ECO:0007669"/>
    <property type="project" value="TreeGrafter"/>
</dbReference>
<dbReference type="GO" id="GO:0065002">
    <property type="term" value="P:intracellular protein transmembrane transport"/>
    <property type="evidence" value="ECO:0007669"/>
    <property type="project" value="TreeGrafter"/>
</dbReference>
<dbReference type="STRING" id="279058.LT85_3149"/>
<protein>
    <recommendedName>
        <fullName evidence="3 11">Protein-export membrane protein SecG</fullName>
    </recommendedName>
</protein>
<evidence type="ECO:0000256" key="11">
    <source>
        <dbReference type="RuleBase" id="RU365087"/>
    </source>
</evidence>
<evidence type="ECO:0000256" key="2">
    <source>
        <dbReference type="ARBA" id="ARBA00008445"/>
    </source>
</evidence>
<evidence type="ECO:0000256" key="9">
    <source>
        <dbReference type="ARBA" id="ARBA00023010"/>
    </source>
</evidence>
<gene>
    <name evidence="12" type="ORF">LT85_3149</name>
</gene>
<comment type="function">
    <text evidence="11">Involved in protein export. Participates in an early event of protein translocation.</text>
</comment>
<dbReference type="GO" id="GO:0015450">
    <property type="term" value="F:protein-transporting ATPase activity"/>
    <property type="evidence" value="ECO:0007669"/>
    <property type="project" value="UniProtKB-UniRule"/>
</dbReference>
<name>A0A0A1FHG8_9BURK</name>
<dbReference type="PANTHER" id="PTHR34182">
    <property type="entry name" value="PROTEIN-EXPORT MEMBRANE PROTEIN SECG"/>
    <property type="match status" value="1"/>
</dbReference>
<sequence>MNTVFNIIVIVQVLAALTIIGLVLLQHGKGADMGAAFGSGASGSLFGATGSSNFLSKSTGFAAALFFIATLALVYLGNHRSVATGGVMDNLPAATAPASAPASAAAAAPAAADAAIPATSATPAAAAAAPASSAAAVPAASTGSAQSNQIPK</sequence>
<keyword evidence="5 11" id="KW-1003">Cell membrane</keyword>
<dbReference type="InterPro" id="IPR004692">
    <property type="entry name" value="SecG"/>
</dbReference>
<keyword evidence="13" id="KW-1185">Reference proteome</keyword>
<dbReference type="NCBIfam" id="TIGR00810">
    <property type="entry name" value="secG"/>
    <property type="match status" value="1"/>
</dbReference>
<evidence type="ECO:0000256" key="5">
    <source>
        <dbReference type="ARBA" id="ARBA00022475"/>
    </source>
</evidence>
<dbReference type="HOGENOM" id="CLU_094156_2_0_4"/>
<dbReference type="PANTHER" id="PTHR34182:SF1">
    <property type="entry name" value="PROTEIN-EXPORT MEMBRANE PROTEIN SECG"/>
    <property type="match status" value="1"/>
</dbReference>
<dbReference type="GO" id="GO:0005886">
    <property type="term" value="C:plasma membrane"/>
    <property type="evidence" value="ECO:0007669"/>
    <property type="project" value="UniProtKB-SubCell"/>
</dbReference>
<comment type="similarity">
    <text evidence="2 11">Belongs to the SecG family.</text>
</comment>
<evidence type="ECO:0000256" key="1">
    <source>
        <dbReference type="ARBA" id="ARBA00004651"/>
    </source>
</evidence>
<keyword evidence="7 11" id="KW-0653">Protein transport</keyword>
<keyword evidence="6 11" id="KW-0812">Transmembrane</keyword>
<dbReference type="EMBL" id="CP009962">
    <property type="protein sequence ID" value="AIY42307.1"/>
    <property type="molecule type" value="Genomic_DNA"/>
</dbReference>
<dbReference type="Proteomes" id="UP000030302">
    <property type="component" value="Chromosome"/>
</dbReference>
<evidence type="ECO:0000256" key="4">
    <source>
        <dbReference type="ARBA" id="ARBA00022448"/>
    </source>
</evidence>
<comment type="subcellular location">
    <subcellularLocation>
        <location evidence="1 11">Cell membrane</location>
        <topology evidence="1 11">Multi-pass membrane protein</topology>
    </subcellularLocation>
</comment>
<dbReference type="AlphaFoldDB" id="A0A0A1FHG8"/>
<dbReference type="KEGG" id="care:LT85_3149"/>
<evidence type="ECO:0000313" key="12">
    <source>
        <dbReference type="EMBL" id="AIY42307.1"/>
    </source>
</evidence>
<evidence type="ECO:0000256" key="8">
    <source>
        <dbReference type="ARBA" id="ARBA00022989"/>
    </source>
</evidence>
<evidence type="ECO:0000256" key="10">
    <source>
        <dbReference type="ARBA" id="ARBA00023136"/>
    </source>
</evidence>
<dbReference type="RefSeq" id="WP_038490399.1">
    <property type="nucleotide sequence ID" value="NZ_CP009962.1"/>
</dbReference>
<keyword evidence="4 11" id="KW-0813">Transport</keyword>
<evidence type="ECO:0000256" key="6">
    <source>
        <dbReference type="ARBA" id="ARBA00022692"/>
    </source>
</evidence>
<dbReference type="Pfam" id="PF03840">
    <property type="entry name" value="SecG"/>
    <property type="match status" value="1"/>
</dbReference>
<feature type="transmembrane region" description="Helical" evidence="11">
    <location>
        <begin position="6"/>
        <end position="25"/>
    </location>
</feature>
<evidence type="ECO:0000256" key="7">
    <source>
        <dbReference type="ARBA" id="ARBA00022927"/>
    </source>
</evidence>
<dbReference type="GO" id="GO:0009306">
    <property type="term" value="P:protein secretion"/>
    <property type="evidence" value="ECO:0007669"/>
    <property type="project" value="UniProtKB-UniRule"/>
</dbReference>
<feature type="transmembrane region" description="Helical" evidence="11">
    <location>
        <begin position="61"/>
        <end position="78"/>
    </location>
</feature>
<evidence type="ECO:0000256" key="3">
    <source>
        <dbReference type="ARBA" id="ARBA00017876"/>
    </source>
</evidence>
<dbReference type="PRINTS" id="PR01651">
    <property type="entry name" value="SECGEXPORT"/>
</dbReference>